<comment type="caution">
    <text evidence="2">The sequence shown here is derived from an EMBL/GenBank/DDBJ whole genome shotgun (WGS) entry which is preliminary data.</text>
</comment>
<organism evidence="2 3">
    <name type="scientific">Schizothecium vesticola</name>
    <dbReference type="NCBI Taxonomy" id="314040"/>
    <lineage>
        <taxon>Eukaryota</taxon>
        <taxon>Fungi</taxon>
        <taxon>Dikarya</taxon>
        <taxon>Ascomycota</taxon>
        <taxon>Pezizomycotina</taxon>
        <taxon>Sordariomycetes</taxon>
        <taxon>Sordariomycetidae</taxon>
        <taxon>Sordariales</taxon>
        <taxon>Schizotheciaceae</taxon>
        <taxon>Schizothecium</taxon>
    </lineage>
</organism>
<keyword evidence="3" id="KW-1185">Reference proteome</keyword>
<evidence type="ECO:0000313" key="3">
    <source>
        <dbReference type="Proteomes" id="UP001172155"/>
    </source>
</evidence>
<gene>
    <name evidence="2" type="ORF">B0T18DRAFT_420294</name>
</gene>
<dbReference type="Proteomes" id="UP001172155">
    <property type="component" value="Unassembled WGS sequence"/>
</dbReference>
<feature type="compositionally biased region" description="Acidic residues" evidence="1">
    <location>
        <begin position="143"/>
        <end position="160"/>
    </location>
</feature>
<feature type="region of interest" description="Disordered" evidence="1">
    <location>
        <begin position="126"/>
        <end position="171"/>
    </location>
</feature>
<dbReference type="EMBL" id="JAUKUD010000006">
    <property type="protein sequence ID" value="KAK0741521.1"/>
    <property type="molecule type" value="Genomic_DNA"/>
</dbReference>
<protein>
    <submittedName>
        <fullName evidence="2">Uncharacterized protein</fullName>
    </submittedName>
</protein>
<reference evidence="2" key="1">
    <citation type="submission" date="2023-06" db="EMBL/GenBank/DDBJ databases">
        <title>Genome-scale phylogeny and comparative genomics of the fungal order Sordariales.</title>
        <authorList>
            <consortium name="Lawrence Berkeley National Laboratory"/>
            <person name="Hensen N."/>
            <person name="Bonometti L."/>
            <person name="Westerberg I."/>
            <person name="Brannstrom I.O."/>
            <person name="Guillou S."/>
            <person name="Cros-Aarteil S."/>
            <person name="Calhoun S."/>
            <person name="Haridas S."/>
            <person name="Kuo A."/>
            <person name="Mondo S."/>
            <person name="Pangilinan J."/>
            <person name="Riley R."/>
            <person name="LaButti K."/>
            <person name="Andreopoulos B."/>
            <person name="Lipzen A."/>
            <person name="Chen C."/>
            <person name="Yanf M."/>
            <person name="Daum C."/>
            <person name="Ng V."/>
            <person name="Clum A."/>
            <person name="Steindorff A."/>
            <person name="Ohm R."/>
            <person name="Martin F."/>
            <person name="Silar P."/>
            <person name="Natvig D."/>
            <person name="Lalanne C."/>
            <person name="Gautier V."/>
            <person name="Ament-velasquez S.L."/>
            <person name="Kruys A."/>
            <person name="Hutchinson M.I."/>
            <person name="Powell A.J."/>
            <person name="Barry K."/>
            <person name="Miller A.N."/>
            <person name="Grigoriev I.V."/>
            <person name="Debuchy R."/>
            <person name="Gladieux P."/>
            <person name="Thoren M.H."/>
            <person name="Johannesson H."/>
        </authorList>
    </citation>
    <scope>NUCLEOTIDE SEQUENCE</scope>
    <source>
        <strain evidence="2">SMH3187-1</strain>
    </source>
</reference>
<dbReference type="AlphaFoldDB" id="A0AA40ELI6"/>
<proteinExistence type="predicted"/>
<dbReference type="InterPro" id="IPR032675">
    <property type="entry name" value="LRR_dom_sf"/>
</dbReference>
<evidence type="ECO:0000313" key="2">
    <source>
        <dbReference type="EMBL" id="KAK0741521.1"/>
    </source>
</evidence>
<dbReference type="Gene3D" id="3.80.10.10">
    <property type="entry name" value="Ribonuclease Inhibitor"/>
    <property type="match status" value="1"/>
</dbReference>
<name>A0AA40ELI6_9PEZI</name>
<sequence>MSSCSSLSGFPPELLLKTFEYLCDHCHDEHDTPVYSRTTFKGKASLLNLSLASKQMSAMAAPILHHNLPPLDVNKACQLLSNLLSKPHLADNIYKAKLDATIWYAQRTLGQQRVINTLLERLELDPWDPYSSKGRDGSVSDGSDMEDDEGMDDEDDDEEGGEKANDNELPVLDEMARAEDEEAIAKFYCAAIRELVTRARNLQELEITNTMEEETEDGADRWSPDEYEDAAWQRLIADPAALANLRRLEINHWDTEGGFSLNDTEPTLASVVLAAAGNLERLSVQLCEGISLDRSFPSITAVELWSSCFTSEDLETLIVSLPALREFQYDSGGDVVSYEGDEHTPADVVRLLGLRSATLTSVSLCYASSAVQEMDQTLLDSFSAFPVLESMDLWAGDVFENSIFPPPTNRLVSILPKSLKRLKVAGSCPARECQSLATAAAAGQFPALEEVTFGRVLGRPAEGQPSYPKIKTDEDFWTPIRDAFQSLKIKCSVEE</sequence>
<accession>A0AA40ELI6</accession>
<evidence type="ECO:0000256" key="1">
    <source>
        <dbReference type="SAM" id="MobiDB-lite"/>
    </source>
</evidence>